<keyword evidence="3 6" id="KW-0732">Signal</keyword>
<gene>
    <name evidence="9" type="ORF">NCTC11429_03946</name>
</gene>
<dbReference type="Pfam" id="PF07980">
    <property type="entry name" value="SusD_RagB"/>
    <property type="match status" value="1"/>
</dbReference>
<evidence type="ECO:0000313" key="9">
    <source>
        <dbReference type="EMBL" id="VTR49742.1"/>
    </source>
</evidence>
<dbReference type="EMBL" id="LR590484">
    <property type="protein sequence ID" value="VTR49742.1"/>
    <property type="molecule type" value="Genomic_DNA"/>
</dbReference>
<keyword evidence="4" id="KW-0472">Membrane</keyword>
<dbReference type="InterPro" id="IPR011990">
    <property type="entry name" value="TPR-like_helical_dom_sf"/>
</dbReference>
<proteinExistence type="inferred from homology"/>
<reference evidence="9 10" key="1">
    <citation type="submission" date="2019-05" db="EMBL/GenBank/DDBJ databases">
        <authorList>
            <consortium name="Pathogen Informatics"/>
        </authorList>
    </citation>
    <scope>NUCLEOTIDE SEQUENCE [LARGE SCALE GENOMIC DNA]</scope>
    <source>
        <strain evidence="9 10">NCTC11429</strain>
    </source>
</reference>
<dbReference type="KEGG" id="stha:NCTC11429_03946"/>
<evidence type="ECO:0000256" key="4">
    <source>
        <dbReference type="ARBA" id="ARBA00023136"/>
    </source>
</evidence>
<comment type="subcellular location">
    <subcellularLocation>
        <location evidence="1">Cell outer membrane</location>
    </subcellularLocation>
</comment>
<evidence type="ECO:0000256" key="3">
    <source>
        <dbReference type="ARBA" id="ARBA00022729"/>
    </source>
</evidence>
<evidence type="ECO:0000259" key="7">
    <source>
        <dbReference type="Pfam" id="PF07980"/>
    </source>
</evidence>
<feature type="chain" id="PRO_5020488079" evidence="6">
    <location>
        <begin position="21"/>
        <end position="549"/>
    </location>
</feature>
<accession>A0A4U9VUX7</accession>
<dbReference type="RefSeq" id="WP_028070855.1">
    <property type="nucleotide sequence ID" value="NZ_LR590484.1"/>
</dbReference>
<dbReference type="AlphaFoldDB" id="A0A4U9VUX7"/>
<evidence type="ECO:0000256" key="6">
    <source>
        <dbReference type="SAM" id="SignalP"/>
    </source>
</evidence>
<sequence length="549" mass="61830">MKSKLIIQLFALSALAFTQASCTDLDVDIKSQHTEFPNTERAAEAILADVYAAYRGALGRDHWMIQTLSADEAVSVAIGTDYYDGGRYREFHIHNWTADNGMLPSIWNAASTGITLANNAITLFGADKEQFTAAARAIRAYYYFILMDNFGAAPLITGPIDAVPARTSRADICRFIESELLAVKDLLPATVSVATYGKATKYTAEALLAKLYLNWNVYMAADVANYTPSAPNEKINAVVAMCDSIIASSQFNLTSHRFLAKFRPDNGFQVKDFIFAMPYDREKQQGMTYARFWIHRSAQNQFAALPQSVGGTFRVLPSYLDKFNLEGDERNASYIGGKQYYWSNYTEDKKRPFLIRTSKRGIDQDYKGDDADVQFDWQMETTRDIVLRPDGAATLNAGNDQKGRSMGYRSIKFYMDVAVTAANQRNQSNDVPILRYADILLMKAEAILRGAAPTRGETPQSLVNQIRAYVNAPALTKAPDLQDILDERAREFADESWRRNDLIRYGKFEDNWGFRSLYPAGMSEKFRRIFPVPTTVLNVNTHWKQNPGY</sequence>
<dbReference type="GO" id="GO:0009279">
    <property type="term" value="C:cell outer membrane"/>
    <property type="evidence" value="ECO:0007669"/>
    <property type="project" value="UniProtKB-SubCell"/>
</dbReference>
<evidence type="ECO:0000256" key="1">
    <source>
        <dbReference type="ARBA" id="ARBA00004442"/>
    </source>
</evidence>
<dbReference type="SUPFAM" id="SSF48452">
    <property type="entry name" value="TPR-like"/>
    <property type="match status" value="1"/>
</dbReference>
<evidence type="ECO:0000259" key="8">
    <source>
        <dbReference type="Pfam" id="PF14322"/>
    </source>
</evidence>
<keyword evidence="5" id="KW-0998">Cell outer membrane</keyword>
<evidence type="ECO:0000313" key="10">
    <source>
        <dbReference type="Proteomes" id="UP000308196"/>
    </source>
</evidence>
<dbReference type="InterPro" id="IPR033985">
    <property type="entry name" value="SusD-like_N"/>
</dbReference>
<name>A0A4U9VUX7_9SPHI</name>
<evidence type="ECO:0000256" key="5">
    <source>
        <dbReference type="ARBA" id="ARBA00023237"/>
    </source>
</evidence>
<evidence type="ECO:0000256" key="2">
    <source>
        <dbReference type="ARBA" id="ARBA00006275"/>
    </source>
</evidence>
<dbReference type="GeneID" id="78464572"/>
<dbReference type="Gene3D" id="1.25.40.390">
    <property type="match status" value="1"/>
</dbReference>
<feature type="domain" description="RagB/SusD" evidence="7">
    <location>
        <begin position="271"/>
        <end position="549"/>
    </location>
</feature>
<feature type="signal peptide" evidence="6">
    <location>
        <begin position="1"/>
        <end position="20"/>
    </location>
</feature>
<protein>
    <submittedName>
        <fullName evidence="9">SusD family</fullName>
    </submittedName>
</protein>
<dbReference type="Proteomes" id="UP000308196">
    <property type="component" value="Chromosome"/>
</dbReference>
<feature type="domain" description="SusD-like N-terminal" evidence="8">
    <location>
        <begin position="38"/>
        <end position="213"/>
    </location>
</feature>
<dbReference type="Pfam" id="PF14322">
    <property type="entry name" value="SusD-like_3"/>
    <property type="match status" value="1"/>
</dbReference>
<organism evidence="9 10">
    <name type="scientific">Sphingobacterium thalpophilum</name>
    <dbReference type="NCBI Taxonomy" id="259"/>
    <lineage>
        <taxon>Bacteria</taxon>
        <taxon>Pseudomonadati</taxon>
        <taxon>Bacteroidota</taxon>
        <taxon>Sphingobacteriia</taxon>
        <taxon>Sphingobacteriales</taxon>
        <taxon>Sphingobacteriaceae</taxon>
        <taxon>Sphingobacterium</taxon>
    </lineage>
</organism>
<dbReference type="STRING" id="1123265.GCA_000686625_04205"/>
<comment type="similarity">
    <text evidence="2">Belongs to the SusD family.</text>
</comment>
<dbReference type="InterPro" id="IPR012944">
    <property type="entry name" value="SusD_RagB_dom"/>
</dbReference>